<keyword evidence="2 4" id="KW-0560">Oxidoreductase</keyword>
<dbReference type="InterPro" id="IPR029753">
    <property type="entry name" value="D-isomer_DH_CS"/>
</dbReference>
<dbReference type="Pfam" id="PF00389">
    <property type="entry name" value="2-Hacid_dh"/>
    <property type="match status" value="1"/>
</dbReference>
<comment type="caution">
    <text evidence="7">The sequence shown here is derived from an EMBL/GenBank/DDBJ whole genome shotgun (WGS) entry which is preliminary data.</text>
</comment>
<sequence>MSTPPFFHVTFTADFFEPDGRPKYRDLGTTLLTAAPHVQVDRLREFHPVIQAEQLRGIHGVVVLAPRVTADSLRQADQLLAIGRFGVGYDSVDVEACTAADVLLFITAGAVDRPVAEATVGWMLALTHHLRIKDRLVREARWSERSRYMGCELRERTLGIIGFGGIGRAVIRLLSTFDMRTPLVFDPYVDPAVVAQHGAQSVSLDELLSTADFVSLHCPLTAETRNLIGRRELALMRPTAYLINTARGGIVDEAALFEALRDQRIAGAAIDCFDGEPLTAPPRLAELDNVLLAPHCIAWTEELFRDIGRMVCQGMLDVASGRFPRAVVNPAVLARPSFQAKWRRIVPSVEEGSLSGAPVQKQRLR</sequence>
<dbReference type="PANTHER" id="PTHR42789">
    <property type="entry name" value="D-ISOMER SPECIFIC 2-HYDROXYACID DEHYDROGENASE FAMILY PROTEIN (AFU_ORTHOLOGUE AFUA_6G10090)"/>
    <property type="match status" value="1"/>
</dbReference>
<protein>
    <submittedName>
        <fullName evidence="7">Dehydrogenase</fullName>
    </submittedName>
</protein>
<dbReference type="PROSITE" id="PS00671">
    <property type="entry name" value="D_2_HYDROXYACID_DH_3"/>
    <property type="match status" value="1"/>
</dbReference>
<evidence type="ECO:0000259" key="5">
    <source>
        <dbReference type="Pfam" id="PF00389"/>
    </source>
</evidence>
<accession>A0A7C4LN72</accession>
<dbReference type="AlphaFoldDB" id="A0A7C4LN72"/>
<evidence type="ECO:0000256" key="2">
    <source>
        <dbReference type="ARBA" id="ARBA00023002"/>
    </source>
</evidence>
<dbReference type="EMBL" id="DSVQ01000019">
    <property type="protein sequence ID" value="HGT40894.1"/>
    <property type="molecule type" value="Genomic_DNA"/>
</dbReference>
<dbReference type="InterPro" id="IPR006140">
    <property type="entry name" value="D-isomer_DH_NAD-bd"/>
</dbReference>
<dbReference type="Pfam" id="PF02826">
    <property type="entry name" value="2-Hacid_dh_C"/>
    <property type="match status" value="1"/>
</dbReference>
<evidence type="ECO:0000256" key="3">
    <source>
        <dbReference type="ARBA" id="ARBA00023027"/>
    </source>
</evidence>
<name>A0A7C4LN72_9PLAN</name>
<dbReference type="FunFam" id="3.40.50.720:FF:000203">
    <property type="entry name" value="D-3-phosphoglycerate dehydrogenase (SerA)"/>
    <property type="match status" value="1"/>
</dbReference>
<dbReference type="InterPro" id="IPR050857">
    <property type="entry name" value="D-2-hydroxyacid_DH"/>
</dbReference>
<dbReference type="GO" id="GO:0051287">
    <property type="term" value="F:NAD binding"/>
    <property type="evidence" value="ECO:0007669"/>
    <property type="project" value="InterPro"/>
</dbReference>
<reference evidence="7" key="1">
    <citation type="journal article" date="2020" name="mSystems">
        <title>Genome- and Community-Level Interaction Insights into Carbon Utilization and Element Cycling Functions of Hydrothermarchaeota in Hydrothermal Sediment.</title>
        <authorList>
            <person name="Zhou Z."/>
            <person name="Liu Y."/>
            <person name="Xu W."/>
            <person name="Pan J."/>
            <person name="Luo Z.H."/>
            <person name="Li M."/>
        </authorList>
    </citation>
    <scope>NUCLEOTIDE SEQUENCE [LARGE SCALE GENOMIC DNA]</scope>
    <source>
        <strain evidence="7">SpSt-508</strain>
    </source>
</reference>
<feature type="domain" description="D-isomer specific 2-hydroxyacid dehydrogenase catalytic" evidence="5">
    <location>
        <begin position="52"/>
        <end position="329"/>
    </location>
</feature>
<keyword evidence="3" id="KW-0520">NAD</keyword>
<evidence type="ECO:0000313" key="7">
    <source>
        <dbReference type="EMBL" id="HGT40894.1"/>
    </source>
</evidence>
<gene>
    <name evidence="7" type="ORF">ENS64_16740</name>
</gene>
<dbReference type="InterPro" id="IPR006139">
    <property type="entry name" value="D-isomer_2_OHA_DH_cat_dom"/>
</dbReference>
<dbReference type="InterPro" id="IPR036291">
    <property type="entry name" value="NAD(P)-bd_dom_sf"/>
</dbReference>
<dbReference type="Gene3D" id="3.40.50.720">
    <property type="entry name" value="NAD(P)-binding Rossmann-like Domain"/>
    <property type="match status" value="2"/>
</dbReference>
<dbReference type="SUPFAM" id="SSF51735">
    <property type="entry name" value="NAD(P)-binding Rossmann-fold domains"/>
    <property type="match status" value="1"/>
</dbReference>
<dbReference type="SUPFAM" id="SSF52283">
    <property type="entry name" value="Formate/glycerate dehydrogenase catalytic domain-like"/>
    <property type="match status" value="1"/>
</dbReference>
<evidence type="ECO:0000256" key="1">
    <source>
        <dbReference type="ARBA" id="ARBA00005854"/>
    </source>
</evidence>
<dbReference type="PROSITE" id="PS00670">
    <property type="entry name" value="D_2_HYDROXYACID_DH_2"/>
    <property type="match status" value="1"/>
</dbReference>
<evidence type="ECO:0000256" key="4">
    <source>
        <dbReference type="RuleBase" id="RU003719"/>
    </source>
</evidence>
<comment type="similarity">
    <text evidence="1 4">Belongs to the D-isomer specific 2-hydroxyacid dehydrogenase family.</text>
</comment>
<feature type="domain" description="D-isomer specific 2-hydroxyacid dehydrogenase NAD-binding" evidence="6">
    <location>
        <begin position="121"/>
        <end position="296"/>
    </location>
</feature>
<evidence type="ECO:0000259" key="6">
    <source>
        <dbReference type="Pfam" id="PF02826"/>
    </source>
</evidence>
<proteinExistence type="inferred from homology"/>
<organism evidence="7">
    <name type="scientific">Schlesneria paludicola</name>
    <dbReference type="NCBI Taxonomy" id="360056"/>
    <lineage>
        <taxon>Bacteria</taxon>
        <taxon>Pseudomonadati</taxon>
        <taxon>Planctomycetota</taxon>
        <taxon>Planctomycetia</taxon>
        <taxon>Planctomycetales</taxon>
        <taxon>Planctomycetaceae</taxon>
        <taxon>Schlesneria</taxon>
    </lineage>
</organism>
<dbReference type="PANTHER" id="PTHR42789:SF1">
    <property type="entry name" value="D-ISOMER SPECIFIC 2-HYDROXYACID DEHYDROGENASE FAMILY PROTEIN (AFU_ORTHOLOGUE AFUA_6G10090)"/>
    <property type="match status" value="1"/>
</dbReference>
<dbReference type="GO" id="GO:0016616">
    <property type="term" value="F:oxidoreductase activity, acting on the CH-OH group of donors, NAD or NADP as acceptor"/>
    <property type="evidence" value="ECO:0007669"/>
    <property type="project" value="InterPro"/>
</dbReference>